<reference evidence="2" key="1">
    <citation type="submission" date="2020-12" db="EMBL/GenBank/DDBJ databases">
        <title>Clostridium thailandense sp. nov., a novel acetogenic bacterium isolated from peat land soil in Thailand.</title>
        <authorList>
            <person name="Chaikitkaew S."/>
            <person name="Birkeland N.K."/>
        </authorList>
    </citation>
    <scope>NUCLEOTIDE SEQUENCE</scope>
    <source>
        <strain evidence="2">PL3</strain>
    </source>
</reference>
<evidence type="ECO:0000313" key="2">
    <source>
        <dbReference type="EMBL" id="MBV7276515.1"/>
    </source>
</evidence>
<evidence type="ECO:0000313" key="3">
    <source>
        <dbReference type="Proteomes" id="UP000694308"/>
    </source>
</evidence>
<dbReference type="AlphaFoldDB" id="A0A949WTM9"/>
<proteinExistence type="predicted"/>
<organism evidence="2 3">
    <name type="scientific">Clostridium thailandense</name>
    <dbReference type="NCBI Taxonomy" id="2794346"/>
    <lineage>
        <taxon>Bacteria</taxon>
        <taxon>Bacillati</taxon>
        <taxon>Bacillota</taxon>
        <taxon>Clostridia</taxon>
        <taxon>Eubacteriales</taxon>
        <taxon>Clostridiaceae</taxon>
        <taxon>Clostridium</taxon>
    </lineage>
</organism>
<dbReference type="NCBIfam" id="NF045794">
    <property type="entry name" value="CsxC_fam"/>
    <property type="match status" value="1"/>
</dbReference>
<gene>
    <name evidence="2" type="ORF">I6U48_26940</name>
</gene>
<sequence>MSNEHCEDRDDNLCGCSQQEECHDSCNAKVINTHTQTEFLATPVVPTLIPAGAFVGKIPIVLAETSITIPVISNIKLEKRALEIKQINKNVYVTQCHLMETPPEASSGTLFIEGFVRKNIQYATVSCVSENGQTISGGINHTTVRIPFRGTATVEFLRRPVLRGPIFNTTPPADSVEFLGEFSNNKDICAEPVMGLNPCQKGFVHTENFNEPIFCELIGAVIKEDDFQKCPRPISSSCCENNIERTFKTLEEKMLITITLKVLQKQQVGLTAIL</sequence>
<name>A0A949WTM9_9CLOT</name>
<comment type="caution">
    <text evidence="2">The sequence shown here is derived from an EMBL/GenBank/DDBJ whole genome shotgun (WGS) entry which is preliminary data.</text>
</comment>
<dbReference type="Proteomes" id="UP000694308">
    <property type="component" value="Unassembled WGS sequence"/>
</dbReference>
<dbReference type="InterPro" id="IPR057174">
    <property type="entry name" value="DUF7852"/>
</dbReference>
<accession>A0A949WTM9</accession>
<feature type="domain" description="DUF7852" evidence="1">
    <location>
        <begin position="57"/>
        <end position="129"/>
    </location>
</feature>
<keyword evidence="3" id="KW-1185">Reference proteome</keyword>
<protein>
    <recommendedName>
        <fullName evidence="1">DUF7852 domain-containing protein</fullName>
    </recommendedName>
</protein>
<evidence type="ECO:0000259" key="1">
    <source>
        <dbReference type="Pfam" id="PF25250"/>
    </source>
</evidence>
<dbReference type="RefSeq" id="WP_218323596.1">
    <property type="nucleotide sequence ID" value="NZ_JAEEGC010000181.1"/>
</dbReference>
<dbReference type="Pfam" id="PF25250">
    <property type="entry name" value="DUF7852"/>
    <property type="match status" value="1"/>
</dbReference>
<dbReference type="EMBL" id="JAEEGC010000181">
    <property type="protein sequence ID" value="MBV7276515.1"/>
    <property type="molecule type" value="Genomic_DNA"/>
</dbReference>
<dbReference type="InterPro" id="IPR054845">
    <property type="entry name" value="Exosporium_prot_C"/>
</dbReference>